<feature type="compositionally biased region" description="Basic and acidic residues" evidence="2">
    <location>
        <begin position="446"/>
        <end position="464"/>
    </location>
</feature>
<reference evidence="4 5" key="2">
    <citation type="submission" date="2013-02" db="EMBL/GenBank/DDBJ databases">
        <title>The Genome Sequence of Plasmodium falciparum Vietnam Oak-Knoll (FVO).</title>
        <authorList>
            <consortium name="The Broad Institute Genome Sequencing Platform"/>
            <consortium name="The Broad Institute Genome Sequencing Center for Infectious Disease"/>
            <person name="Neafsey D."/>
            <person name="Cheeseman I."/>
            <person name="Volkman S."/>
            <person name="Adams J."/>
            <person name="Walker B."/>
            <person name="Young S.K."/>
            <person name="Zeng Q."/>
            <person name="Gargeya S."/>
            <person name="Fitzgerald M."/>
            <person name="Haas B."/>
            <person name="Abouelleil A."/>
            <person name="Alvarado L."/>
            <person name="Arachchi H.M."/>
            <person name="Berlin A.M."/>
            <person name="Chapman S.B."/>
            <person name="Dewar J."/>
            <person name="Goldberg J."/>
            <person name="Griggs A."/>
            <person name="Gujja S."/>
            <person name="Hansen M."/>
            <person name="Howarth C."/>
            <person name="Imamovic A."/>
            <person name="Larimer J."/>
            <person name="McCowan C."/>
            <person name="Murphy C."/>
            <person name="Neiman D."/>
            <person name="Pearson M."/>
            <person name="Priest M."/>
            <person name="Roberts A."/>
            <person name="Saif S."/>
            <person name="Shea T."/>
            <person name="Sisk P."/>
            <person name="Sykes S."/>
            <person name="Wortman J."/>
            <person name="Nusbaum C."/>
            <person name="Birren B."/>
        </authorList>
    </citation>
    <scope>NUCLEOTIDE SEQUENCE [LARGE SCALE GENOMIC DNA]</scope>
    <source>
        <strain evidence="5">Vietnam Oak-Knoll (FVO)</strain>
    </source>
</reference>
<protein>
    <recommendedName>
        <fullName evidence="3">C2H2-type domain-containing protein</fullName>
    </recommendedName>
</protein>
<dbReference type="PROSITE" id="PS50157">
    <property type="entry name" value="ZINC_FINGER_C2H2_2"/>
    <property type="match status" value="1"/>
</dbReference>
<keyword evidence="1" id="KW-0479">Metal-binding</keyword>
<accession>A0A024V8I3</accession>
<dbReference type="Proteomes" id="UP000030690">
    <property type="component" value="Unassembled WGS sequence"/>
</dbReference>
<dbReference type="EMBL" id="KI925073">
    <property type="protein sequence ID" value="ETW19121.1"/>
    <property type="molecule type" value="Genomic_DNA"/>
</dbReference>
<evidence type="ECO:0000313" key="4">
    <source>
        <dbReference type="EMBL" id="ETW19121.1"/>
    </source>
</evidence>
<keyword evidence="1" id="KW-0863">Zinc-finger</keyword>
<organism evidence="4 5">
    <name type="scientific">Plasmodium falciparum Vietnam Oak-Knoll</name>
    <name type="common">FVO</name>
    <dbReference type="NCBI Taxonomy" id="1036723"/>
    <lineage>
        <taxon>Eukaryota</taxon>
        <taxon>Sar</taxon>
        <taxon>Alveolata</taxon>
        <taxon>Apicomplexa</taxon>
        <taxon>Aconoidasida</taxon>
        <taxon>Haemosporida</taxon>
        <taxon>Plasmodiidae</taxon>
        <taxon>Plasmodium</taxon>
        <taxon>Plasmodium (Laverania)</taxon>
    </lineage>
</organism>
<keyword evidence="1" id="KW-0862">Zinc</keyword>
<proteinExistence type="predicted"/>
<evidence type="ECO:0000256" key="2">
    <source>
        <dbReference type="SAM" id="MobiDB-lite"/>
    </source>
</evidence>
<evidence type="ECO:0000313" key="5">
    <source>
        <dbReference type="Proteomes" id="UP000030690"/>
    </source>
</evidence>
<dbReference type="GO" id="GO:0008270">
    <property type="term" value="F:zinc ion binding"/>
    <property type="evidence" value="ECO:0007669"/>
    <property type="project" value="UniProtKB-KW"/>
</dbReference>
<evidence type="ECO:0000256" key="1">
    <source>
        <dbReference type="PROSITE-ProRule" id="PRU00042"/>
    </source>
</evidence>
<feature type="region of interest" description="Disordered" evidence="2">
    <location>
        <begin position="446"/>
        <end position="465"/>
    </location>
</feature>
<gene>
    <name evidence="4" type="ORF">PFFVO_01977</name>
</gene>
<dbReference type="OrthoDB" id="371246at2759"/>
<name>A0A024V8I3_PLAFA</name>
<evidence type="ECO:0000259" key="3">
    <source>
        <dbReference type="PROSITE" id="PS50157"/>
    </source>
</evidence>
<dbReference type="InterPro" id="IPR013087">
    <property type="entry name" value="Znf_C2H2_type"/>
</dbReference>
<dbReference type="AlphaFoldDB" id="A0A024V8I3"/>
<sequence length="1252" mass="149164">MIRIYPYPFSKYVKSLPDPPPGKSRDIKNFECKKYDNDYTWLLEAKNNLKKCFYMCNSCSKKFNYMRCLVKNSNVHYEYNSFNKNIEKLSDYNKTENKESNKYNIQLCDDNNNNNNNCNNNIINNDRNDNESENIKNNIIKIKKNIFKDDVYRNQSIDDIHLIKNNSIIFSNSLSPNENDQLSFNDDVFIFLDYYTKKHSNSNYKKNDEQSYNEKKNFEKLMSSIYGDHELWPFELDDMIIHIKKHVKHNISYFACKHVNMNDLYNSNEENNNYDNINIYVCDNNKEQCSMNNSMIDVNGYDMCNIAQSNVVNSFNDKKDNNEEQNEIYSMKNVCNSTMCNEEEFSHVKNYPYYGNEELNINNDNINKNEHYEELFNSSNVSSSIQEFNLSYDSKERINNMMNNNLLLHYNKENYKNSRIENALKYNNDNIDNDKHIEKKKKDENYNEYKKNNKSSTVDHKCNDDNNVNYKNKSILLPLHKIDDGYEENIQHLSKRHSNSFYDILIDKKNVETCTSSSKKKIIFNRINNDILRDINMKKNNNKDITSENHDDRNKEIFKKCNKPKIHKGHTYLLNTEENNSHCESIKEKNKNILKSRYTTHVVKEKMINMPDKSSSDLMINDKCNSEETLKDDSTFIKENINALNKCEKKIINNVNIDDFNKKKNLNGVTLLPDKKDEKMQNLNNEKTKERCDKNKNENNIYNEQPIDNVEENVHTNSREDNKMEKKKKSDIKEYSKECKDKLRMNNYDIKINFFSIDEKEKSRNFKLLDQIKNDKFNITNEKTKVNTHDNVKCNQKEEIEEINCKMNEKKNSIENNSKKKLHINQGEGCCKSKMNKNEYCDNSEIIEIKEKEQNILIDKTKKNIYYNNKNSINLQDDIICAEDIHKEYVNKDVPKINCSETNILNNIEDELNINFVHTDKEYLKENKDKKGIIIKELNKLKYHNHIYNDKNENDKYFFFDKKKKEKKEQKKEEIIDDKYSCKESRKEELEKKLNNILNFSCKPNKINIHNKIYTANDKEKKTTDENSKVVYINNNYFFNIRKNDDNYYIEKSNDIKIEKNFKKYNLNNLDLEFCKNGNDFYSFKYMSNILSSSCNLSKEYNFTKSFESNIVNSKIDKLNDLKKKILIKKYLNEIALKKKNHVMNSINKKVSHLNRSPINCTMDKNRCDEKLKCKDKLFIKDEKVAQYLHIKQRKRINQYDKISKNNCKLYKAPKSPKQQDKIPKPLASQLEINSLSYLKNTPSYPFEEFNF</sequence>
<reference evidence="4 5" key="1">
    <citation type="submission" date="2013-02" db="EMBL/GenBank/DDBJ databases">
        <title>The Genome Annotation of Plasmodium falciparum Vietnam Oak-Knoll (FVO).</title>
        <authorList>
            <consortium name="The Broad Institute Genome Sequencing Platform"/>
            <consortium name="The Broad Institute Genome Sequencing Center for Infectious Disease"/>
            <person name="Neafsey D."/>
            <person name="Hoffman S."/>
            <person name="Volkman S."/>
            <person name="Rosenthal P."/>
            <person name="Walker B."/>
            <person name="Young S.K."/>
            <person name="Zeng Q."/>
            <person name="Gargeya S."/>
            <person name="Fitzgerald M."/>
            <person name="Haas B."/>
            <person name="Abouelleil A."/>
            <person name="Allen A.W."/>
            <person name="Alvarado L."/>
            <person name="Arachchi H.M."/>
            <person name="Berlin A.M."/>
            <person name="Chapman S.B."/>
            <person name="Gainer-Dewar J."/>
            <person name="Goldberg J."/>
            <person name="Griggs A."/>
            <person name="Gujja S."/>
            <person name="Hansen M."/>
            <person name="Howarth C."/>
            <person name="Imamovic A."/>
            <person name="Ireland A."/>
            <person name="Larimer J."/>
            <person name="McCowan C."/>
            <person name="Murphy C."/>
            <person name="Pearson M."/>
            <person name="Poon T.W."/>
            <person name="Priest M."/>
            <person name="Roberts A."/>
            <person name="Saif S."/>
            <person name="Shea T."/>
            <person name="Sisk P."/>
            <person name="Sykes S."/>
            <person name="Wortman J."/>
            <person name="Nusbaum C."/>
            <person name="Birren B."/>
        </authorList>
    </citation>
    <scope>NUCLEOTIDE SEQUENCE [LARGE SCALE GENOMIC DNA]</scope>
    <source>
        <strain evidence="5">Vietnam Oak-Knoll (FVO)</strain>
    </source>
</reference>
<feature type="domain" description="C2H2-type" evidence="3">
    <location>
        <begin position="54"/>
        <end position="81"/>
    </location>
</feature>